<dbReference type="Pfam" id="PF24850">
    <property type="entry name" value="CC_BshC"/>
    <property type="match status" value="1"/>
</dbReference>
<evidence type="ECO:0000256" key="1">
    <source>
        <dbReference type="ARBA" id="ARBA00022598"/>
    </source>
</evidence>
<evidence type="ECO:0000259" key="4">
    <source>
        <dbReference type="Pfam" id="PF24850"/>
    </source>
</evidence>
<comment type="caution">
    <text evidence="5">The sequence shown here is derived from an EMBL/GenBank/DDBJ whole genome shotgun (WGS) entry which is preliminary data.</text>
</comment>
<dbReference type="InterPro" id="IPR055398">
    <property type="entry name" value="Rossmann-like_BshC"/>
</dbReference>
<comment type="similarity">
    <text evidence="2">Belongs to the BshC family.</text>
</comment>
<sequence length="532" mass="61250">MPSDCIPFSDTGYFSSLIQDYLDQKSELKSLYNRYPEINQFSEQIVEKQQSFSKPTRATLVAALEKQYTRTQISKVTEHNIQLLLKDTTFTVTTGHQLNLFTGPLYFLYKIVSAINLAKQLKATYPNQHFIPVYWMATEDHDFDEINFFNFKGKKLRWNKQSGGAVGQLDTKGLDKVLEIFSAEVGLGDNAEKLKSLFAEAYLKHNTLTDATRYLANALFGDSGLVIVDGDDKSLKQLFVPFVKEELLNQISHKTILPSANALEDLGYPVQVNPREINLFYLDQGLRERIIKRGGRYYVNDTAMEWSESEILEELTEYPERFSPNVMMRPLYQEVILPNLCYIGGGGELAYWLELKAYFNAVDIPFPILLLRNSVLLKNQKQADKQAKLNISDKDLFLKSHELINKKVRQVSNIEIDFTSQRNHLKNQFSDLYELAAQTDASFLNAVKAQEVKQLKGLDTLERRLLKAQRLKLKDHVKRVTKLQNDLFPQQSLQERTANFSEFYLEYGEELIDLLLQTLDPLSLKFDIVTTK</sequence>
<dbReference type="OrthoDB" id="9765151at2"/>
<evidence type="ECO:0000313" key="6">
    <source>
        <dbReference type="Proteomes" id="UP000324376"/>
    </source>
</evidence>
<dbReference type="EMBL" id="VNHU01000012">
    <property type="protein sequence ID" value="TYP70428.1"/>
    <property type="molecule type" value="Genomic_DNA"/>
</dbReference>
<dbReference type="NCBIfam" id="TIGR03998">
    <property type="entry name" value="thiol_BshC"/>
    <property type="match status" value="1"/>
</dbReference>
<dbReference type="InterPro" id="IPR011199">
    <property type="entry name" value="Bacillithiol_biosynth_BshC"/>
</dbReference>
<gene>
    <name evidence="2" type="primary">bshC</name>
    <name evidence="5" type="ORF">BD809_11220</name>
</gene>
<dbReference type="AlphaFoldDB" id="A0A5S5BVT6"/>
<organism evidence="5 6">
    <name type="scientific">Aquimarina intermedia</name>
    <dbReference type="NCBI Taxonomy" id="350814"/>
    <lineage>
        <taxon>Bacteria</taxon>
        <taxon>Pseudomonadati</taxon>
        <taxon>Bacteroidota</taxon>
        <taxon>Flavobacteriia</taxon>
        <taxon>Flavobacteriales</taxon>
        <taxon>Flavobacteriaceae</taxon>
        <taxon>Aquimarina</taxon>
    </lineage>
</organism>
<dbReference type="EC" id="6.-.-.-" evidence="2"/>
<protein>
    <recommendedName>
        <fullName evidence="2">Putative cysteine ligase BshC</fullName>
        <ecNumber evidence="2">6.-.-.-</ecNumber>
    </recommendedName>
</protein>
<evidence type="ECO:0000313" key="5">
    <source>
        <dbReference type="EMBL" id="TYP70428.1"/>
    </source>
</evidence>
<evidence type="ECO:0000259" key="3">
    <source>
        <dbReference type="Pfam" id="PF10079"/>
    </source>
</evidence>
<feature type="domain" description="Bacillithiol biosynthesis BshC N-terminal Rossmann-like" evidence="3">
    <location>
        <begin position="1"/>
        <end position="373"/>
    </location>
</feature>
<evidence type="ECO:0000256" key="2">
    <source>
        <dbReference type="HAMAP-Rule" id="MF_01867"/>
    </source>
</evidence>
<dbReference type="PIRSF" id="PIRSF012535">
    <property type="entry name" value="UCP012535"/>
    <property type="match status" value="1"/>
</dbReference>
<dbReference type="GO" id="GO:0016874">
    <property type="term" value="F:ligase activity"/>
    <property type="evidence" value="ECO:0007669"/>
    <property type="project" value="UniProtKB-UniRule"/>
</dbReference>
<proteinExistence type="inferred from homology"/>
<keyword evidence="6" id="KW-1185">Reference proteome</keyword>
<name>A0A5S5BVT6_9FLAO</name>
<dbReference type="Pfam" id="PF10079">
    <property type="entry name" value="Rossmann-like_BshC"/>
    <property type="match status" value="1"/>
</dbReference>
<dbReference type="Proteomes" id="UP000324376">
    <property type="component" value="Unassembled WGS sequence"/>
</dbReference>
<accession>A0A5S5BVT6</accession>
<feature type="domain" description="Bacillithiol biosynthesis BshC C-terminal coiled-coil" evidence="4">
    <location>
        <begin position="376"/>
        <end position="530"/>
    </location>
</feature>
<keyword evidence="1 2" id="KW-0436">Ligase</keyword>
<reference evidence="5 6" key="1">
    <citation type="submission" date="2019-07" db="EMBL/GenBank/DDBJ databases">
        <title>Genomic Encyclopedia of Archaeal and Bacterial Type Strains, Phase II (KMG-II): from individual species to whole genera.</title>
        <authorList>
            <person name="Goeker M."/>
        </authorList>
    </citation>
    <scope>NUCLEOTIDE SEQUENCE [LARGE SCALE GENOMIC DNA]</scope>
    <source>
        <strain evidence="5 6">DSM 17527</strain>
    </source>
</reference>
<dbReference type="RefSeq" id="WP_148783651.1">
    <property type="nucleotide sequence ID" value="NZ_VNHU01000012.1"/>
</dbReference>
<dbReference type="InterPro" id="IPR055399">
    <property type="entry name" value="CC_BshC"/>
</dbReference>
<dbReference type="HAMAP" id="MF_01867">
    <property type="entry name" value="BshC"/>
    <property type="match status" value="1"/>
</dbReference>